<feature type="region of interest" description="Disordered" evidence="1">
    <location>
        <begin position="1"/>
        <end position="70"/>
    </location>
</feature>
<organism evidence="2 3">
    <name type="scientific">Alligator mississippiensis</name>
    <name type="common">American alligator</name>
    <dbReference type="NCBI Taxonomy" id="8496"/>
    <lineage>
        <taxon>Eukaryota</taxon>
        <taxon>Metazoa</taxon>
        <taxon>Chordata</taxon>
        <taxon>Craniata</taxon>
        <taxon>Vertebrata</taxon>
        <taxon>Euteleostomi</taxon>
        <taxon>Archelosauria</taxon>
        <taxon>Archosauria</taxon>
        <taxon>Crocodylia</taxon>
        <taxon>Alligatoridae</taxon>
        <taxon>Alligatorinae</taxon>
        <taxon>Alligator</taxon>
    </lineage>
</organism>
<proteinExistence type="predicted"/>
<dbReference type="EMBL" id="AKHW03006423">
    <property type="protein sequence ID" value="KYO20413.1"/>
    <property type="molecule type" value="Genomic_DNA"/>
</dbReference>
<protein>
    <submittedName>
        <fullName evidence="2">Uncharacterized protein</fullName>
    </submittedName>
</protein>
<evidence type="ECO:0000313" key="2">
    <source>
        <dbReference type="EMBL" id="KYO20413.1"/>
    </source>
</evidence>
<evidence type="ECO:0000313" key="3">
    <source>
        <dbReference type="Proteomes" id="UP000050525"/>
    </source>
</evidence>
<feature type="compositionally biased region" description="Basic residues" evidence="1">
    <location>
        <begin position="40"/>
        <end position="57"/>
    </location>
</feature>
<reference evidence="2 3" key="1">
    <citation type="journal article" date="2012" name="Genome Biol.">
        <title>Sequencing three crocodilian genomes to illuminate the evolution of archosaurs and amniotes.</title>
        <authorList>
            <person name="St John J.A."/>
            <person name="Braun E.L."/>
            <person name="Isberg S.R."/>
            <person name="Miles L.G."/>
            <person name="Chong A.Y."/>
            <person name="Gongora J."/>
            <person name="Dalzell P."/>
            <person name="Moran C."/>
            <person name="Bed'hom B."/>
            <person name="Abzhanov A."/>
            <person name="Burgess S.C."/>
            <person name="Cooksey A.M."/>
            <person name="Castoe T.A."/>
            <person name="Crawford N.G."/>
            <person name="Densmore L.D."/>
            <person name="Drew J.C."/>
            <person name="Edwards S.V."/>
            <person name="Faircloth B.C."/>
            <person name="Fujita M.K."/>
            <person name="Greenwold M.J."/>
            <person name="Hoffmann F.G."/>
            <person name="Howard J.M."/>
            <person name="Iguchi T."/>
            <person name="Janes D.E."/>
            <person name="Khan S.Y."/>
            <person name="Kohno S."/>
            <person name="de Koning A.J."/>
            <person name="Lance S.L."/>
            <person name="McCarthy F.M."/>
            <person name="McCormack J.E."/>
            <person name="Merchant M.E."/>
            <person name="Peterson D.G."/>
            <person name="Pollock D.D."/>
            <person name="Pourmand N."/>
            <person name="Raney B.J."/>
            <person name="Roessler K.A."/>
            <person name="Sanford J.R."/>
            <person name="Sawyer R.H."/>
            <person name="Schmidt C.J."/>
            <person name="Triplett E.W."/>
            <person name="Tuberville T.D."/>
            <person name="Venegas-Anaya M."/>
            <person name="Howard J.T."/>
            <person name="Jarvis E.D."/>
            <person name="Guillette L.J.Jr."/>
            <person name="Glenn T.C."/>
            <person name="Green R.E."/>
            <person name="Ray D.A."/>
        </authorList>
    </citation>
    <scope>NUCLEOTIDE SEQUENCE [LARGE SCALE GENOMIC DNA]</scope>
    <source>
        <strain evidence="2">KSC_2009_1</strain>
    </source>
</reference>
<dbReference type="AlphaFoldDB" id="A0A151M7A6"/>
<evidence type="ECO:0000256" key="1">
    <source>
        <dbReference type="SAM" id="MobiDB-lite"/>
    </source>
</evidence>
<comment type="caution">
    <text evidence="2">The sequence shown here is derived from an EMBL/GenBank/DDBJ whole genome shotgun (WGS) entry which is preliminary data.</text>
</comment>
<name>A0A151M7A6_ALLMI</name>
<dbReference type="Proteomes" id="UP000050525">
    <property type="component" value="Unassembled WGS sequence"/>
</dbReference>
<sequence length="70" mass="7339">MPARIGGLRQGLPCTLGQAPRAKGRGTCGHGEHPQVPRAPGRRRQASSNPRTRRATRKSASPTTAASMAP</sequence>
<keyword evidence="3" id="KW-1185">Reference proteome</keyword>
<gene>
    <name evidence="2" type="ORF">Y1Q_0005852</name>
</gene>
<feature type="compositionally biased region" description="Low complexity" evidence="1">
    <location>
        <begin position="59"/>
        <end position="70"/>
    </location>
</feature>
<accession>A0A151M7A6</accession>